<accession>B4Q5G4</accession>
<organism evidence="1 2">
    <name type="scientific">Drosophila simulans</name>
    <name type="common">Fruit fly</name>
    <dbReference type="NCBI Taxonomy" id="7240"/>
    <lineage>
        <taxon>Eukaryota</taxon>
        <taxon>Metazoa</taxon>
        <taxon>Ecdysozoa</taxon>
        <taxon>Arthropoda</taxon>
        <taxon>Hexapoda</taxon>
        <taxon>Insecta</taxon>
        <taxon>Pterygota</taxon>
        <taxon>Neoptera</taxon>
        <taxon>Endopterygota</taxon>
        <taxon>Diptera</taxon>
        <taxon>Brachycera</taxon>
        <taxon>Muscomorpha</taxon>
        <taxon>Ephydroidea</taxon>
        <taxon>Drosophilidae</taxon>
        <taxon>Drosophila</taxon>
        <taxon>Sophophora</taxon>
    </lineage>
</organism>
<protein>
    <submittedName>
        <fullName evidence="1">BG:DS01514.3</fullName>
    </submittedName>
</protein>
<dbReference type="AlphaFoldDB" id="B4Q5G4"/>
<dbReference type="HOGENOM" id="CLU_2087339_0_0_1"/>
<name>B4Q5G4_DROSI</name>
<keyword evidence="2" id="KW-1185">Reference proteome</keyword>
<evidence type="ECO:0000313" key="1">
    <source>
        <dbReference type="EMBL" id="EDX05008.1"/>
    </source>
</evidence>
<evidence type="ECO:0000313" key="2">
    <source>
        <dbReference type="Proteomes" id="UP000000304"/>
    </source>
</evidence>
<proteinExistence type="predicted"/>
<gene>
    <name evidence="1" type="primary">Dsim\BG:DS01514.3</name>
    <name evidence="1" type="ORF">Dsim_GD23947</name>
</gene>
<dbReference type="Proteomes" id="UP000000304">
    <property type="component" value="Chromosome 2L"/>
</dbReference>
<dbReference type="EMBL" id="CM000361">
    <property type="protein sequence ID" value="EDX05008.1"/>
    <property type="molecule type" value="Genomic_DNA"/>
</dbReference>
<reference evidence="1 2" key="1">
    <citation type="journal article" date="2007" name="Nature">
        <title>Evolution of genes and genomes on the Drosophila phylogeny.</title>
        <authorList>
            <consortium name="Drosophila 12 Genomes Consortium"/>
            <person name="Clark A.G."/>
            <person name="Eisen M.B."/>
            <person name="Smith D.R."/>
            <person name="Bergman C.M."/>
            <person name="Oliver B."/>
            <person name="Markow T.A."/>
            <person name="Kaufman T.C."/>
            <person name="Kellis M."/>
            <person name="Gelbart W."/>
            <person name="Iyer V.N."/>
            <person name="Pollard D.A."/>
            <person name="Sackton T.B."/>
            <person name="Larracuente A.M."/>
            <person name="Singh N.D."/>
            <person name="Abad J.P."/>
            <person name="Abt D.N."/>
            <person name="Adryan B."/>
            <person name="Aguade M."/>
            <person name="Akashi H."/>
            <person name="Anderson W.W."/>
            <person name="Aquadro C.F."/>
            <person name="Ardell D.H."/>
            <person name="Arguello R."/>
            <person name="Artieri C.G."/>
            <person name="Barbash D.A."/>
            <person name="Barker D."/>
            <person name="Barsanti P."/>
            <person name="Batterham P."/>
            <person name="Batzoglou S."/>
            <person name="Begun D."/>
            <person name="Bhutkar A."/>
            <person name="Blanco E."/>
            <person name="Bosak S.A."/>
            <person name="Bradley R.K."/>
            <person name="Brand A.D."/>
            <person name="Brent M.R."/>
            <person name="Brooks A.N."/>
            <person name="Brown R.H."/>
            <person name="Butlin R.K."/>
            <person name="Caggese C."/>
            <person name="Calvi B.R."/>
            <person name="Bernardo de Carvalho A."/>
            <person name="Caspi A."/>
            <person name="Castrezana S."/>
            <person name="Celniker S.E."/>
            <person name="Chang J.L."/>
            <person name="Chapple C."/>
            <person name="Chatterji S."/>
            <person name="Chinwalla A."/>
            <person name="Civetta A."/>
            <person name="Clifton S.W."/>
            <person name="Comeron J.M."/>
            <person name="Costello J.C."/>
            <person name="Coyne J.A."/>
            <person name="Daub J."/>
            <person name="David R.G."/>
            <person name="Delcher A.L."/>
            <person name="Delehaunty K."/>
            <person name="Do C.B."/>
            <person name="Ebling H."/>
            <person name="Edwards K."/>
            <person name="Eickbush T."/>
            <person name="Evans J.D."/>
            <person name="Filipski A."/>
            <person name="Findeiss S."/>
            <person name="Freyhult E."/>
            <person name="Fulton L."/>
            <person name="Fulton R."/>
            <person name="Garcia A.C."/>
            <person name="Gardiner A."/>
            <person name="Garfield D.A."/>
            <person name="Garvin B.E."/>
            <person name="Gibson G."/>
            <person name="Gilbert D."/>
            <person name="Gnerre S."/>
            <person name="Godfrey J."/>
            <person name="Good R."/>
            <person name="Gotea V."/>
            <person name="Gravely B."/>
            <person name="Greenberg A.J."/>
            <person name="Griffiths-Jones S."/>
            <person name="Gross S."/>
            <person name="Guigo R."/>
            <person name="Gustafson E.A."/>
            <person name="Haerty W."/>
            <person name="Hahn M.W."/>
            <person name="Halligan D.L."/>
            <person name="Halpern A.L."/>
            <person name="Halter G.M."/>
            <person name="Han M.V."/>
            <person name="Heger A."/>
            <person name="Hillier L."/>
            <person name="Hinrichs A.S."/>
            <person name="Holmes I."/>
            <person name="Hoskins R.A."/>
            <person name="Hubisz M.J."/>
            <person name="Hultmark D."/>
            <person name="Huntley M.A."/>
            <person name="Jaffe D.B."/>
            <person name="Jagadeeshan S."/>
            <person name="Jeck W.R."/>
            <person name="Johnson J."/>
            <person name="Jones C.D."/>
            <person name="Jordan W.C."/>
            <person name="Karpen G.H."/>
            <person name="Kataoka E."/>
            <person name="Keightley P.D."/>
            <person name="Kheradpour P."/>
            <person name="Kirkness E.F."/>
            <person name="Koerich L.B."/>
            <person name="Kristiansen K."/>
            <person name="Kudrna D."/>
            <person name="Kulathinal R.J."/>
            <person name="Kumar S."/>
            <person name="Kwok R."/>
            <person name="Lander E."/>
            <person name="Langley C.H."/>
            <person name="Lapoint R."/>
            <person name="Lazzaro B.P."/>
            <person name="Lee S.J."/>
            <person name="Levesque L."/>
            <person name="Li R."/>
            <person name="Lin C.F."/>
            <person name="Lin M.F."/>
            <person name="Lindblad-Toh K."/>
            <person name="Llopart A."/>
            <person name="Long M."/>
            <person name="Low L."/>
            <person name="Lozovsky E."/>
            <person name="Lu J."/>
            <person name="Luo M."/>
            <person name="Machado C.A."/>
            <person name="Makalowski W."/>
            <person name="Marzo M."/>
            <person name="Matsuda M."/>
            <person name="Matzkin L."/>
            <person name="McAllister B."/>
            <person name="McBride C.S."/>
            <person name="McKernan B."/>
            <person name="McKernan K."/>
            <person name="Mendez-Lago M."/>
            <person name="Minx P."/>
            <person name="Mollenhauer M.U."/>
            <person name="Montooth K."/>
            <person name="Mount S.M."/>
            <person name="Mu X."/>
            <person name="Myers E."/>
            <person name="Negre B."/>
            <person name="Newfeld S."/>
            <person name="Nielsen R."/>
            <person name="Noor M.A."/>
            <person name="O'Grady P."/>
            <person name="Pachter L."/>
            <person name="Papaceit M."/>
            <person name="Parisi M.J."/>
            <person name="Parisi M."/>
            <person name="Parts L."/>
            <person name="Pedersen J.S."/>
            <person name="Pesole G."/>
            <person name="Phillippy A.M."/>
            <person name="Ponting C.P."/>
            <person name="Pop M."/>
            <person name="Porcelli D."/>
            <person name="Powell J.R."/>
            <person name="Prohaska S."/>
            <person name="Pruitt K."/>
            <person name="Puig M."/>
            <person name="Quesneville H."/>
            <person name="Ram K.R."/>
            <person name="Rand D."/>
            <person name="Rasmussen M.D."/>
            <person name="Reed L.K."/>
            <person name="Reenan R."/>
            <person name="Reily A."/>
            <person name="Remington K.A."/>
            <person name="Rieger T.T."/>
            <person name="Ritchie M.G."/>
            <person name="Robin C."/>
            <person name="Rogers Y.H."/>
            <person name="Rohde C."/>
            <person name="Rozas J."/>
            <person name="Rubenfield M.J."/>
            <person name="Ruiz A."/>
            <person name="Russo S."/>
            <person name="Salzberg S.L."/>
            <person name="Sanchez-Gracia A."/>
            <person name="Saranga D.J."/>
            <person name="Sato H."/>
            <person name="Schaeffer S.W."/>
            <person name="Schatz M.C."/>
            <person name="Schlenke T."/>
            <person name="Schwartz R."/>
            <person name="Segarra C."/>
            <person name="Singh R.S."/>
            <person name="Sirot L."/>
            <person name="Sirota M."/>
            <person name="Sisneros N.B."/>
            <person name="Smith C.D."/>
            <person name="Smith T.F."/>
            <person name="Spieth J."/>
            <person name="Stage D.E."/>
            <person name="Stark A."/>
            <person name="Stephan W."/>
            <person name="Strausberg R.L."/>
            <person name="Strempel S."/>
            <person name="Sturgill D."/>
            <person name="Sutton G."/>
            <person name="Sutton G.G."/>
            <person name="Tao W."/>
            <person name="Teichmann S."/>
            <person name="Tobari Y.N."/>
            <person name="Tomimura Y."/>
            <person name="Tsolas J.M."/>
            <person name="Valente V.L."/>
            <person name="Venter E."/>
            <person name="Venter J.C."/>
            <person name="Vicario S."/>
            <person name="Vieira F.G."/>
            <person name="Vilella A.J."/>
            <person name="Villasante A."/>
            <person name="Walenz B."/>
            <person name="Wang J."/>
            <person name="Wasserman M."/>
            <person name="Watts T."/>
            <person name="Wilson D."/>
            <person name="Wilson R.K."/>
            <person name="Wing R.A."/>
            <person name="Wolfner M.F."/>
            <person name="Wong A."/>
            <person name="Wong G.K."/>
            <person name="Wu C.I."/>
            <person name="Wu G."/>
            <person name="Yamamoto D."/>
            <person name="Yang H.P."/>
            <person name="Yang S.P."/>
            <person name="Yorke J.A."/>
            <person name="Yoshida K."/>
            <person name="Zdobnov E."/>
            <person name="Zhang P."/>
            <person name="Zhang Y."/>
            <person name="Zimin A.V."/>
            <person name="Baldwin J."/>
            <person name="Abdouelleil A."/>
            <person name="Abdulkadir J."/>
            <person name="Abebe A."/>
            <person name="Abera B."/>
            <person name="Abreu J."/>
            <person name="Acer S.C."/>
            <person name="Aftuck L."/>
            <person name="Alexander A."/>
            <person name="An P."/>
            <person name="Anderson E."/>
            <person name="Anderson S."/>
            <person name="Arachi H."/>
            <person name="Azer M."/>
            <person name="Bachantsang P."/>
            <person name="Barry A."/>
            <person name="Bayul T."/>
            <person name="Berlin A."/>
            <person name="Bessette D."/>
            <person name="Bloom T."/>
            <person name="Blye J."/>
            <person name="Boguslavskiy L."/>
            <person name="Bonnet C."/>
            <person name="Boukhgalter B."/>
            <person name="Bourzgui I."/>
            <person name="Brown A."/>
            <person name="Cahill P."/>
            <person name="Channer S."/>
            <person name="Cheshatsang Y."/>
            <person name="Chuda L."/>
            <person name="Citroen M."/>
            <person name="Collymore A."/>
            <person name="Cooke P."/>
            <person name="Costello M."/>
            <person name="D'Aco K."/>
            <person name="Daza R."/>
            <person name="De Haan G."/>
            <person name="DeGray S."/>
            <person name="DeMaso C."/>
            <person name="Dhargay N."/>
            <person name="Dooley K."/>
            <person name="Dooley E."/>
            <person name="Doricent M."/>
            <person name="Dorje P."/>
            <person name="Dorjee K."/>
            <person name="Dupes A."/>
            <person name="Elong R."/>
            <person name="Falk J."/>
            <person name="Farina A."/>
            <person name="Faro S."/>
            <person name="Ferguson D."/>
            <person name="Fisher S."/>
            <person name="Foley C.D."/>
            <person name="Franke A."/>
            <person name="Friedrich D."/>
            <person name="Gadbois L."/>
            <person name="Gearin G."/>
            <person name="Gearin C.R."/>
            <person name="Giannoukos G."/>
            <person name="Goode T."/>
            <person name="Graham J."/>
            <person name="Grandbois E."/>
            <person name="Grewal S."/>
            <person name="Gyaltsen K."/>
            <person name="Hafez N."/>
            <person name="Hagos B."/>
            <person name="Hall J."/>
            <person name="Henson C."/>
            <person name="Hollinger A."/>
            <person name="Honan T."/>
            <person name="Huard M.D."/>
            <person name="Hughes L."/>
            <person name="Hurhula B."/>
            <person name="Husby M.E."/>
            <person name="Kamat A."/>
            <person name="Kanga B."/>
            <person name="Kashin S."/>
            <person name="Khazanovich D."/>
            <person name="Kisner P."/>
            <person name="Lance K."/>
            <person name="Lara M."/>
            <person name="Lee W."/>
            <person name="Lennon N."/>
            <person name="Letendre F."/>
            <person name="LeVine R."/>
            <person name="Lipovsky A."/>
            <person name="Liu X."/>
            <person name="Liu J."/>
            <person name="Liu S."/>
            <person name="Lokyitsang T."/>
            <person name="Lokyitsang Y."/>
            <person name="Lubonja R."/>
            <person name="Lui A."/>
            <person name="MacDonald P."/>
            <person name="Magnisalis V."/>
            <person name="Maru K."/>
            <person name="Matthews C."/>
            <person name="McCusker W."/>
            <person name="McDonough S."/>
            <person name="Mehta T."/>
            <person name="Meldrim J."/>
            <person name="Meneus L."/>
            <person name="Mihai O."/>
            <person name="Mihalev A."/>
            <person name="Mihova T."/>
            <person name="Mittelman R."/>
            <person name="Mlenga V."/>
            <person name="Montmayeur A."/>
            <person name="Mulrain L."/>
            <person name="Navidi A."/>
            <person name="Naylor J."/>
            <person name="Negash T."/>
            <person name="Nguyen T."/>
            <person name="Nguyen N."/>
            <person name="Nicol R."/>
            <person name="Norbu C."/>
            <person name="Norbu N."/>
            <person name="Novod N."/>
            <person name="O'Neill B."/>
            <person name="Osman S."/>
            <person name="Markiewicz E."/>
            <person name="Oyono O.L."/>
            <person name="Patti C."/>
            <person name="Phunkhang P."/>
            <person name="Pierre F."/>
            <person name="Priest M."/>
            <person name="Raghuraman S."/>
            <person name="Rege F."/>
            <person name="Reyes R."/>
            <person name="Rise C."/>
            <person name="Rogov P."/>
            <person name="Ross K."/>
            <person name="Ryan E."/>
            <person name="Settipalli S."/>
            <person name="Shea T."/>
            <person name="Sherpa N."/>
            <person name="Shi L."/>
            <person name="Shih D."/>
            <person name="Sparrow T."/>
            <person name="Spaulding J."/>
            <person name="Stalker J."/>
            <person name="Stange-Thomann N."/>
            <person name="Stavropoulos S."/>
            <person name="Stone C."/>
            <person name="Strader C."/>
            <person name="Tesfaye S."/>
            <person name="Thomson T."/>
            <person name="Thoulutsang Y."/>
            <person name="Thoulutsang D."/>
            <person name="Topham K."/>
            <person name="Topping I."/>
            <person name="Tsamla T."/>
            <person name="Vassiliev H."/>
            <person name="Vo A."/>
            <person name="Wangchuk T."/>
            <person name="Wangdi T."/>
            <person name="Weiand M."/>
            <person name="Wilkinson J."/>
            <person name="Wilson A."/>
            <person name="Yadav S."/>
            <person name="Young G."/>
            <person name="Yu Q."/>
            <person name="Zembek L."/>
            <person name="Zhong D."/>
            <person name="Zimmer A."/>
            <person name="Zwirko Z."/>
            <person name="Jaffe D.B."/>
            <person name="Alvarez P."/>
            <person name="Brockman W."/>
            <person name="Butler J."/>
            <person name="Chin C."/>
            <person name="Gnerre S."/>
            <person name="Grabherr M."/>
            <person name="Kleber M."/>
            <person name="Mauceli E."/>
            <person name="MacCallum I."/>
        </authorList>
    </citation>
    <scope>NUCLEOTIDE SEQUENCE [LARGE SCALE GENOMIC DNA]</scope>
    <source>
        <strain evidence="2">white501</strain>
    </source>
</reference>
<sequence length="117" mass="13694">MQSCPPGCRDARMPDCPVMSAVRQFPCLPRAAFLARFSTNQSKDVVEPPIPLRRQMVVYTAIIPPKEMEYKYEPISILFYRKAQLNEALRLCILKLARHNPQLFQRWHCTFDPHLHI</sequence>